<protein>
    <recommendedName>
        <fullName evidence="4">Small ribosomal subunit protein mS41</fullName>
    </recommendedName>
    <alternativeName>
        <fullName evidence="5">Protein FYV4, mitochondrial</fullName>
    </alternativeName>
</protein>
<dbReference type="PANTHER" id="PTHR28235:SF1">
    <property type="entry name" value="SMALL RIBOSOMAL SUBUNIT PROTEIN MS41"/>
    <property type="match status" value="1"/>
</dbReference>
<gene>
    <name evidence="7" type="primary">FYV4</name>
    <name evidence="7" type="ORF">AWJ20_1663</name>
</gene>
<dbReference type="PANTHER" id="PTHR28235">
    <property type="entry name" value="PROTEIN FYV4, MITOCHONDRIAL"/>
    <property type="match status" value="1"/>
</dbReference>
<dbReference type="Pfam" id="PF09597">
    <property type="entry name" value="SAM_Ribosomal_mS41"/>
    <property type="match status" value="1"/>
</dbReference>
<feature type="domain" description="Small ribosomal subunit protein mS41 SAM" evidence="6">
    <location>
        <begin position="57"/>
        <end position="112"/>
    </location>
</feature>
<dbReference type="GO" id="GO:0005739">
    <property type="term" value="C:mitochondrion"/>
    <property type="evidence" value="ECO:0007669"/>
    <property type="project" value="UniProtKB-SubCell"/>
</dbReference>
<dbReference type="AlphaFoldDB" id="A0A167DWE2"/>
<dbReference type="EMBL" id="CP014501">
    <property type="protein sequence ID" value="ANB13375.1"/>
    <property type="molecule type" value="Genomic_DNA"/>
</dbReference>
<dbReference type="InterPro" id="IPR013761">
    <property type="entry name" value="SAM/pointed_sf"/>
</dbReference>
<dbReference type="OrthoDB" id="18595at2759"/>
<comment type="subcellular location">
    <subcellularLocation>
        <location evidence="1">Mitochondrion</location>
    </subcellularLocation>
</comment>
<accession>A0A167DWE2</accession>
<dbReference type="KEGG" id="slb:AWJ20_1663"/>
<reference evidence="7 8" key="1">
    <citation type="submission" date="2016-02" db="EMBL/GenBank/DDBJ databases">
        <title>Complete genome sequence and transcriptome regulation of the pentose utilising yeast Sugiyamaella lignohabitans.</title>
        <authorList>
            <person name="Bellasio M."/>
            <person name="Peymann A."/>
            <person name="Valli M."/>
            <person name="Sipitzky M."/>
            <person name="Graf A."/>
            <person name="Sauer M."/>
            <person name="Marx H."/>
            <person name="Mattanovich D."/>
        </authorList>
    </citation>
    <scope>NUCLEOTIDE SEQUENCE [LARGE SCALE GENOMIC DNA]</scope>
    <source>
        <strain evidence="7 8">CBS 10342</strain>
    </source>
</reference>
<evidence type="ECO:0000259" key="6">
    <source>
        <dbReference type="SMART" id="SM01238"/>
    </source>
</evidence>
<name>A0A167DWE2_9ASCO</name>
<dbReference type="GeneID" id="30033490"/>
<evidence type="ECO:0000313" key="8">
    <source>
        <dbReference type="Proteomes" id="UP000189580"/>
    </source>
</evidence>
<dbReference type="InterPro" id="IPR019083">
    <property type="entry name" value="SAM_Ribosomal_mS41"/>
</dbReference>
<evidence type="ECO:0000256" key="5">
    <source>
        <dbReference type="ARBA" id="ARBA00035341"/>
    </source>
</evidence>
<comment type="similarity">
    <text evidence="2">Belongs to the mitochondrion-specific ribosomal protein mS41 family.</text>
</comment>
<keyword evidence="3" id="KW-0496">Mitochondrion</keyword>
<dbReference type="SUPFAM" id="SSF47769">
    <property type="entry name" value="SAM/Pointed domain"/>
    <property type="match status" value="1"/>
</dbReference>
<evidence type="ECO:0000256" key="2">
    <source>
        <dbReference type="ARBA" id="ARBA00010492"/>
    </source>
</evidence>
<dbReference type="SMART" id="SM01238">
    <property type="entry name" value="IGR"/>
    <property type="match status" value="1"/>
</dbReference>
<dbReference type="InterPro" id="IPR039603">
    <property type="entry name" value="Ribosomal_mS41"/>
</dbReference>
<dbReference type="RefSeq" id="XP_018735852.1">
    <property type="nucleotide sequence ID" value="XM_018878561.1"/>
</dbReference>
<keyword evidence="8" id="KW-1185">Reference proteome</keyword>
<proteinExistence type="inferred from homology"/>
<evidence type="ECO:0000256" key="4">
    <source>
        <dbReference type="ARBA" id="ARBA00035129"/>
    </source>
</evidence>
<evidence type="ECO:0000256" key="3">
    <source>
        <dbReference type="ARBA" id="ARBA00023128"/>
    </source>
</evidence>
<evidence type="ECO:0000256" key="1">
    <source>
        <dbReference type="ARBA" id="ARBA00004173"/>
    </source>
</evidence>
<organism evidence="7 8">
    <name type="scientific">Sugiyamaella lignohabitans</name>
    <dbReference type="NCBI Taxonomy" id="796027"/>
    <lineage>
        <taxon>Eukaryota</taxon>
        <taxon>Fungi</taxon>
        <taxon>Dikarya</taxon>
        <taxon>Ascomycota</taxon>
        <taxon>Saccharomycotina</taxon>
        <taxon>Dipodascomycetes</taxon>
        <taxon>Dipodascales</taxon>
        <taxon>Trichomonascaceae</taxon>
        <taxon>Sugiyamaella</taxon>
    </lineage>
</organism>
<evidence type="ECO:0000313" key="7">
    <source>
        <dbReference type="EMBL" id="ANB13375.1"/>
    </source>
</evidence>
<sequence length="153" mass="17882">MLSRTLFRTNLTHLTASRAIFPTAVRSLSTTPAFQTKFIDPLPKDFVPSPTEQVPDVQTFLTKIGRNCSEYADKFESWEHFMSVTTHELKEKGVDSRPRRYILAWREKFKRGEELTEIKRGKKRWGGERKRDEVRAKHFGRLKAEARESAARK</sequence>
<dbReference type="Proteomes" id="UP000189580">
    <property type="component" value="Chromosome a"/>
</dbReference>